<protein>
    <submittedName>
        <fullName evidence="1">Uncharacterized protein</fullName>
    </submittedName>
</protein>
<dbReference type="RefSeq" id="WP_380097552.1">
    <property type="nucleotide sequence ID" value="NZ_JBHRYD010000011.1"/>
</dbReference>
<evidence type="ECO:0000313" key="2">
    <source>
        <dbReference type="Proteomes" id="UP001595613"/>
    </source>
</evidence>
<dbReference type="EMBL" id="JBHRYD010000011">
    <property type="protein sequence ID" value="MFC3705657.1"/>
    <property type="molecule type" value="Genomic_DNA"/>
</dbReference>
<name>A0ABV7X259_9HYPH</name>
<accession>A0ABV7X259</accession>
<dbReference type="Proteomes" id="UP001595613">
    <property type="component" value="Unassembled WGS sequence"/>
</dbReference>
<evidence type="ECO:0000313" key="1">
    <source>
        <dbReference type="EMBL" id="MFC3705657.1"/>
    </source>
</evidence>
<gene>
    <name evidence="1" type="ORF">ACFOOL_12915</name>
</gene>
<comment type="caution">
    <text evidence="1">The sequence shown here is derived from an EMBL/GenBank/DDBJ whole genome shotgun (WGS) entry which is preliminary data.</text>
</comment>
<proteinExistence type="predicted"/>
<reference evidence="2" key="1">
    <citation type="journal article" date="2019" name="Int. J. Syst. Evol. Microbiol.">
        <title>The Global Catalogue of Microorganisms (GCM) 10K type strain sequencing project: providing services to taxonomists for standard genome sequencing and annotation.</title>
        <authorList>
            <consortium name="The Broad Institute Genomics Platform"/>
            <consortium name="The Broad Institute Genome Sequencing Center for Infectious Disease"/>
            <person name="Wu L."/>
            <person name="Ma J."/>
        </authorList>
    </citation>
    <scope>NUCLEOTIDE SEQUENCE [LARGE SCALE GENOMIC DNA]</scope>
    <source>
        <strain evidence="2">KCTC 42281</strain>
    </source>
</reference>
<sequence>MTERPIVFQWQGDAMVPATRFWQAECDKRFTVGENVTLEEIHARSHATHAHYFAVLKQIWDTLPDHLRPQFGNPEILRKHALIRTGYHTMVQHACKSAAEAERLAAVIRPYDAYQIVTVEGAVVTVYHAVSQDMRSMDKATFQASKEAVLNWCAELVGADPADVRAAA</sequence>
<keyword evidence="2" id="KW-1185">Reference proteome</keyword>
<organism evidence="1 2">
    <name type="scientific">Devosia honganensis</name>
    <dbReference type="NCBI Taxonomy" id="1610527"/>
    <lineage>
        <taxon>Bacteria</taxon>
        <taxon>Pseudomonadati</taxon>
        <taxon>Pseudomonadota</taxon>
        <taxon>Alphaproteobacteria</taxon>
        <taxon>Hyphomicrobiales</taxon>
        <taxon>Devosiaceae</taxon>
        <taxon>Devosia</taxon>
    </lineage>
</organism>